<dbReference type="PANTHER" id="PTHR47829">
    <property type="entry name" value="HYDROLASE, PUTATIVE (AFU_ORTHOLOGUE AFUA_1G12880)-RELATED"/>
    <property type="match status" value="1"/>
</dbReference>
<evidence type="ECO:0000313" key="1">
    <source>
        <dbReference type="EMBL" id="JAQ09431.1"/>
    </source>
</evidence>
<organism evidence="1">
    <name type="scientific">Lygus hesperus</name>
    <name type="common">Western plant bug</name>
    <dbReference type="NCBI Taxonomy" id="30085"/>
    <lineage>
        <taxon>Eukaryota</taxon>
        <taxon>Metazoa</taxon>
        <taxon>Ecdysozoa</taxon>
        <taxon>Arthropoda</taxon>
        <taxon>Hexapoda</taxon>
        <taxon>Insecta</taxon>
        <taxon>Pterygota</taxon>
        <taxon>Neoptera</taxon>
        <taxon>Paraneoptera</taxon>
        <taxon>Hemiptera</taxon>
        <taxon>Heteroptera</taxon>
        <taxon>Panheteroptera</taxon>
        <taxon>Cimicomorpha</taxon>
        <taxon>Miridae</taxon>
        <taxon>Mirini</taxon>
        <taxon>Lygus</taxon>
    </lineage>
</organism>
<sequence length="191" mass="21681">MVELLTQRLLSCFDATILSQHDIPAPPHRVITHGTFSLRSCIFSHRSLEGRSKYPPHLIATVQFRFSKLGDPLVDVAHLALSSYLPPPEGVYGLGKHIRELFPTPQEILEMYCNTRGYMRHIERTRREDIFAVYCAALCLQRATITIAELAARQRDHVDGLPYADSRNIAFADQMAQRGLDLLAQRQQAKL</sequence>
<name>A0A146LND6_LYGHE</name>
<dbReference type="InterPro" id="IPR052898">
    <property type="entry name" value="ACAD10-like"/>
</dbReference>
<proteinExistence type="predicted"/>
<dbReference type="EMBL" id="GDHC01009198">
    <property type="protein sequence ID" value="JAQ09431.1"/>
    <property type="molecule type" value="Transcribed_RNA"/>
</dbReference>
<reference evidence="1" key="1">
    <citation type="journal article" date="2016" name="Gigascience">
        <title>De novo construction of an expanded transcriptome assembly for the western tarnished plant bug, Lygus hesperus.</title>
        <authorList>
            <person name="Tassone E.E."/>
            <person name="Geib S.M."/>
            <person name="Hall B."/>
            <person name="Fabrick J.A."/>
            <person name="Brent C.S."/>
            <person name="Hull J.J."/>
        </authorList>
    </citation>
    <scope>NUCLEOTIDE SEQUENCE</scope>
</reference>
<accession>A0A146LND6</accession>
<dbReference type="PANTHER" id="PTHR47829:SF1">
    <property type="entry name" value="HAD FAMILY PHOSPHATASE"/>
    <property type="match status" value="1"/>
</dbReference>
<dbReference type="Gene3D" id="3.90.1200.10">
    <property type="match status" value="1"/>
</dbReference>
<protein>
    <submittedName>
        <fullName evidence="1">Uncharacterized protein</fullName>
    </submittedName>
</protein>
<dbReference type="AlphaFoldDB" id="A0A146LND6"/>
<gene>
    <name evidence="1" type="ORF">g.19511</name>
</gene>